<evidence type="ECO:0000256" key="11">
    <source>
        <dbReference type="SAM" id="MobiDB-lite"/>
    </source>
</evidence>
<dbReference type="GO" id="GO:0000977">
    <property type="term" value="F:RNA polymerase II transcription regulatory region sequence-specific DNA binding"/>
    <property type="evidence" value="ECO:0007669"/>
    <property type="project" value="TreeGrafter"/>
</dbReference>
<dbReference type="AlphaFoldDB" id="A0A060SXJ3"/>
<keyword evidence="5" id="KW-0862">Zinc</keyword>
<keyword evidence="9" id="KW-0804">Transcription</keyword>
<evidence type="ECO:0000256" key="6">
    <source>
        <dbReference type="ARBA" id="ARBA00023015"/>
    </source>
</evidence>
<gene>
    <name evidence="13" type="ORF">GNLVRS02_ARAD1A04158g</name>
</gene>
<evidence type="ECO:0000256" key="2">
    <source>
        <dbReference type="ARBA" id="ARBA00010855"/>
    </source>
</evidence>
<keyword evidence="4" id="KW-0479">Metal-binding</keyword>
<dbReference type="SUPFAM" id="SSF55785">
    <property type="entry name" value="PYP-like sensor domain (PAS domain)"/>
    <property type="match status" value="1"/>
</dbReference>
<evidence type="ECO:0000313" key="13">
    <source>
        <dbReference type="EMBL" id="CDP33209.1"/>
    </source>
</evidence>
<keyword evidence="10" id="KW-0539">Nucleus</keyword>
<dbReference type="PANTHER" id="PTHR47659:SF1">
    <property type="entry name" value="TRANSCRIPTION ACTIVATOR OF GLUCONEOGENESIS ERT1"/>
    <property type="match status" value="1"/>
</dbReference>
<evidence type="ECO:0000256" key="9">
    <source>
        <dbReference type="ARBA" id="ARBA00023163"/>
    </source>
</evidence>
<dbReference type="CDD" id="cd00067">
    <property type="entry name" value="GAL4"/>
    <property type="match status" value="1"/>
</dbReference>
<feature type="compositionally biased region" description="Low complexity" evidence="11">
    <location>
        <begin position="218"/>
        <end position="229"/>
    </location>
</feature>
<dbReference type="Pfam" id="PF00172">
    <property type="entry name" value="Zn_clus"/>
    <property type="match status" value="1"/>
</dbReference>
<keyword evidence="8" id="KW-0010">Activator</keyword>
<dbReference type="GO" id="GO:0006094">
    <property type="term" value="P:gluconeogenesis"/>
    <property type="evidence" value="ECO:0007669"/>
    <property type="project" value="UniProtKB-KW"/>
</dbReference>
<dbReference type="GO" id="GO:0000981">
    <property type="term" value="F:DNA-binding transcription factor activity, RNA polymerase II-specific"/>
    <property type="evidence" value="ECO:0007669"/>
    <property type="project" value="InterPro"/>
</dbReference>
<comment type="subcellular location">
    <subcellularLocation>
        <location evidence="1">Nucleus</location>
    </subcellularLocation>
</comment>
<evidence type="ECO:0000256" key="3">
    <source>
        <dbReference type="ARBA" id="ARBA00022432"/>
    </source>
</evidence>
<dbReference type="Pfam" id="PF24990">
    <property type="entry name" value="PAS_13"/>
    <property type="match status" value="2"/>
</dbReference>
<evidence type="ECO:0000256" key="5">
    <source>
        <dbReference type="ARBA" id="ARBA00022833"/>
    </source>
</evidence>
<protein>
    <submittedName>
        <fullName evidence="13">ARAD1A04158p</fullName>
    </submittedName>
</protein>
<proteinExistence type="inferred from homology"/>
<keyword evidence="3" id="KW-0312">Gluconeogenesis</keyword>
<dbReference type="InterPro" id="IPR035965">
    <property type="entry name" value="PAS-like_dom_sf"/>
</dbReference>
<comment type="similarity">
    <text evidence="2">Belongs to the ERT1/acuK family.</text>
</comment>
<dbReference type="CDD" id="cd00130">
    <property type="entry name" value="PAS"/>
    <property type="match status" value="1"/>
</dbReference>
<evidence type="ECO:0000256" key="7">
    <source>
        <dbReference type="ARBA" id="ARBA00023125"/>
    </source>
</evidence>
<evidence type="ECO:0000256" key="10">
    <source>
        <dbReference type="ARBA" id="ARBA00023242"/>
    </source>
</evidence>
<feature type="region of interest" description="Disordered" evidence="11">
    <location>
        <begin position="106"/>
        <end position="141"/>
    </location>
</feature>
<feature type="compositionally biased region" description="Polar residues" evidence="11">
    <location>
        <begin position="120"/>
        <end position="130"/>
    </location>
</feature>
<dbReference type="SUPFAM" id="SSF57701">
    <property type="entry name" value="Zn2/Cys6 DNA-binding domain"/>
    <property type="match status" value="1"/>
</dbReference>
<feature type="region of interest" description="Disordered" evidence="11">
    <location>
        <begin position="281"/>
        <end position="311"/>
    </location>
</feature>
<dbReference type="SMART" id="SM00066">
    <property type="entry name" value="GAL4"/>
    <property type="match status" value="1"/>
</dbReference>
<feature type="region of interest" description="Disordered" evidence="11">
    <location>
        <begin position="218"/>
        <end position="251"/>
    </location>
</feature>
<evidence type="ECO:0000256" key="4">
    <source>
        <dbReference type="ARBA" id="ARBA00022723"/>
    </source>
</evidence>
<dbReference type="InterPro" id="IPR056751">
    <property type="entry name" value="PAS_13"/>
</dbReference>
<dbReference type="InterPro" id="IPR000014">
    <property type="entry name" value="PAS"/>
</dbReference>
<dbReference type="PhylomeDB" id="A0A060SXJ3"/>
<feature type="compositionally biased region" description="Polar residues" evidence="11">
    <location>
        <begin position="238"/>
        <end position="248"/>
    </location>
</feature>
<dbReference type="InterPro" id="IPR001138">
    <property type="entry name" value="Zn2Cys6_DnaBD"/>
</dbReference>
<feature type="domain" description="Zn(2)-C6 fungal-type" evidence="12">
    <location>
        <begin position="51"/>
        <end position="82"/>
    </location>
</feature>
<reference evidence="13" key="2">
    <citation type="submission" date="2014-06" db="EMBL/GenBank/DDBJ databases">
        <title>The complete genome of Blastobotrys (Arxula) adeninivorans LS3 - a yeast of biotechnological interest.</title>
        <authorList>
            <person name="Kunze G."/>
            <person name="Gaillardin C."/>
            <person name="Czernicka M."/>
            <person name="Durrens P."/>
            <person name="Martin T."/>
            <person name="Boer E."/>
            <person name="Gabaldon T."/>
            <person name="Cruz J."/>
            <person name="Talla E."/>
            <person name="Marck C."/>
            <person name="Goffeau A."/>
            <person name="Barbe V."/>
            <person name="Baret P."/>
            <person name="Baronian K."/>
            <person name="Beier S."/>
            <person name="Bleykasten C."/>
            <person name="Bode R."/>
            <person name="Casaregola S."/>
            <person name="Despons L."/>
            <person name="Fairhead C."/>
            <person name="Giersberg M."/>
            <person name="Gierski P."/>
            <person name="Hahnel U."/>
            <person name="Hartmann A."/>
            <person name="Jankowska D."/>
            <person name="Jubin C."/>
            <person name="Jung P."/>
            <person name="Lafontaine I."/>
            <person name="Leh-Louis V."/>
            <person name="Lemaire M."/>
            <person name="Marcet-Houben M."/>
            <person name="Mascher M."/>
            <person name="Morel G."/>
            <person name="Richard G.-F."/>
            <person name="Riechen J."/>
            <person name="Sacerdot C."/>
            <person name="Sarkar A."/>
            <person name="Savel G."/>
            <person name="Schacherer J."/>
            <person name="Sherman D."/>
            <person name="Straub M.-L."/>
            <person name="Stein N."/>
            <person name="Thierry A."/>
            <person name="Trautwein-Schult A."/>
            <person name="Westhof E."/>
            <person name="Worch S."/>
            <person name="Dujon B."/>
            <person name="Souciet J.-L."/>
            <person name="Wincker P."/>
            <person name="Scholz U."/>
            <person name="Neuveglise N."/>
        </authorList>
    </citation>
    <scope>NUCLEOTIDE SEQUENCE</scope>
    <source>
        <strain evidence="13">LS3</strain>
    </source>
</reference>
<keyword evidence="6" id="KW-0805">Transcription regulation</keyword>
<accession>A0A060SXJ3</accession>
<dbReference type="GO" id="GO:0005634">
    <property type="term" value="C:nucleus"/>
    <property type="evidence" value="ECO:0007669"/>
    <property type="project" value="UniProtKB-SubCell"/>
</dbReference>
<dbReference type="InterPro" id="IPR050335">
    <property type="entry name" value="ERT1_acuK_gluconeogen_tf"/>
</dbReference>
<sequence length="544" mass="59898">MPSSASSTSTSSGTSSAASAVNKDIAALKYPPGTIISPRTGRPKRRKATRACVHCQRTHLTCDNNRPCERCVQRGLADTCRDGTRKKAKYLRDVPDSLAGTQIKQEVKQETGLKPELPTPAQSSKSSVSGQPLPPSPRDYRSPELLRAHEAAISSSLPTSLPTTVPGGTTTPAALQGHGDFTMSNVRGGKYMRNGSFQSTALNSEYKVLSDILGTTASSSSAGTNNNGGRNSIHDFSPLSNEDSPLTDSSQFSSLNQFSLGETDSNLLDLLNSIGDPFHNGDATIGGQQQEQPLRGPVGPDWLQESNTPKRPLSLTITDNDNQLRHNTADGSLHLHQSQFGSSRRTVPLRNRFTEPGEIYTKVRKPHNYTPGYHELIVYLRSRFSRDNLLRMAKCMARYRPSFIACTNALKEDDLIFMEQCFQRTLLEYDKFIACSGTPTIVWRRTGEIESVGKEFCILTGWSRERLLNQRTFIVELMDDHSVVEYFETFSSMAFGDSRGAIMSECTLLTPAGQKLRTASTWTLQRDVFGIPMMIIGNFLPILS</sequence>
<organism evidence="13">
    <name type="scientific">Blastobotrys adeninivorans</name>
    <name type="common">Yeast</name>
    <name type="synonym">Arxula adeninivorans</name>
    <dbReference type="NCBI Taxonomy" id="409370"/>
    <lineage>
        <taxon>Eukaryota</taxon>
        <taxon>Fungi</taxon>
        <taxon>Dikarya</taxon>
        <taxon>Ascomycota</taxon>
        <taxon>Saccharomycotina</taxon>
        <taxon>Dipodascomycetes</taxon>
        <taxon>Dipodascales</taxon>
        <taxon>Trichomonascaceae</taxon>
        <taxon>Blastobotrys</taxon>
    </lineage>
</organism>
<feature type="region of interest" description="Disordered" evidence="11">
    <location>
        <begin position="153"/>
        <end position="179"/>
    </location>
</feature>
<dbReference type="EMBL" id="HG937691">
    <property type="protein sequence ID" value="CDP33209.1"/>
    <property type="molecule type" value="Genomic_DNA"/>
</dbReference>
<evidence type="ECO:0000259" key="12">
    <source>
        <dbReference type="PROSITE" id="PS50048"/>
    </source>
</evidence>
<dbReference type="PROSITE" id="PS50048">
    <property type="entry name" value="ZN2_CY6_FUNGAL_2"/>
    <property type="match status" value="1"/>
</dbReference>
<dbReference type="InterPro" id="IPR036864">
    <property type="entry name" value="Zn2-C6_fun-type_DNA-bd_sf"/>
</dbReference>
<dbReference type="PANTHER" id="PTHR47659">
    <property type="entry name" value="ZN(II)2CYS6 TRANSCRIPTION FACTOR (EUROFUNG)-RELATED"/>
    <property type="match status" value="1"/>
</dbReference>
<feature type="compositionally biased region" description="Low complexity" evidence="11">
    <location>
        <begin position="154"/>
        <end position="172"/>
    </location>
</feature>
<dbReference type="GO" id="GO:0008270">
    <property type="term" value="F:zinc ion binding"/>
    <property type="evidence" value="ECO:0007669"/>
    <property type="project" value="InterPro"/>
</dbReference>
<dbReference type="Gene3D" id="4.10.240.10">
    <property type="entry name" value="Zn(2)-C6 fungal-type DNA-binding domain"/>
    <property type="match status" value="1"/>
</dbReference>
<reference evidence="13" key="1">
    <citation type="submission" date="2014-02" db="EMBL/GenBank/DDBJ databases">
        <authorList>
            <person name="Genoscope - CEA"/>
        </authorList>
    </citation>
    <scope>NUCLEOTIDE SEQUENCE</scope>
    <source>
        <strain evidence="13">LS3</strain>
    </source>
</reference>
<name>A0A060SXJ3_BLAAD</name>
<keyword evidence="7" id="KW-0238">DNA-binding</keyword>
<evidence type="ECO:0000256" key="8">
    <source>
        <dbReference type="ARBA" id="ARBA00023159"/>
    </source>
</evidence>
<dbReference type="GO" id="GO:0009267">
    <property type="term" value="P:cellular response to starvation"/>
    <property type="evidence" value="ECO:0007669"/>
    <property type="project" value="TreeGrafter"/>
</dbReference>
<evidence type="ECO:0000256" key="1">
    <source>
        <dbReference type="ARBA" id="ARBA00004123"/>
    </source>
</evidence>